<feature type="region of interest" description="Disordered" evidence="1">
    <location>
        <begin position="73"/>
        <end position="102"/>
    </location>
</feature>
<evidence type="ECO:0000313" key="2">
    <source>
        <dbReference type="EMBL" id="NNU43573.1"/>
    </source>
</evidence>
<reference evidence="2 3" key="1">
    <citation type="submission" date="2020-05" db="EMBL/GenBank/DDBJ databases">
        <authorList>
            <person name="Khan S.A."/>
            <person name="Jeon C.O."/>
            <person name="Chun B.H."/>
        </authorList>
    </citation>
    <scope>NUCLEOTIDE SEQUENCE [LARGE SCALE GENOMIC DNA]</scope>
    <source>
        <strain evidence="2 3">B156</strain>
    </source>
</reference>
<protein>
    <submittedName>
        <fullName evidence="2">Uncharacterized protein</fullName>
    </submittedName>
</protein>
<organism evidence="2 3">
    <name type="scientific">Ramlibacter montanisoli</name>
    <dbReference type="NCBI Taxonomy" id="2732512"/>
    <lineage>
        <taxon>Bacteria</taxon>
        <taxon>Pseudomonadati</taxon>
        <taxon>Pseudomonadota</taxon>
        <taxon>Betaproteobacteria</taxon>
        <taxon>Burkholderiales</taxon>
        <taxon>Comamonadaceae</taxon>
        <taxon>Ramlibacter</taxon>
    </lineage>
</organism>
<evidence type="ECO:0000313" key="3">
    <source>
        <dbReference type="Proteomes" id="UP000552954"/>
    </source>
</evidence>
<accession>A0A849KHN1</accession>
<reference evidence="2 3" key="2">
    <citation type="submission" date="2020-06" db="EMBL/GenBank/DDBJ databases">
        <title>Ramlibacter rhizophilus sp. nov., isolated from rhizosphere soil of national flower Mugunghwa from South Korea.</title>
        <authorList>
            <person name="Zheng-Fei Y."/>
            <person name="Huan T."/>
        </authorList>
    </citation>
    <scope>NUCLEOTIDE SEQUENCE [LARGE SCALE GENOMIC DNA]</scope>
    <source>
        <strain evidence="2 3">B156</strain>
    </source>
</reference>
<dbReference type="EMBL" id="JABFCS010000001">
    <property type="protein sequence ID" value="NNU43573.1"/>
    <property type="molecule type" value="Genomic_DNA"/>
</dbReference>
<keyword evidence="3" id="KW-1185">Reference proteome</keyword>
<comment type="caution">
    <text evidence="2">The sequence shown here is derived from an EMBL/GenBank/DDBJ whole genome shotgun (WGS) entry which is preliminary data.</text>
</comment>
<gene>
    <name evidence="2" type="ORF">HK415_11065</name>
</gene>
<dbReference type="AlphaFoldDB" id="A0A849KHN1"/>
<feature type="compositionally biased region" description="Polar residues" evidence="1">
    <location>
        <begin position="75"/>
        <end position="102"/>
    </location>
</feature>
<evidence type="ECO:0000256" key="1">
    <source>
        <dbReference type="SAM" id="MobiDB-lite"/>
    </source>
</evidence>
<name>A0A849KHN1_9BURK</name>
<dbReference type="RefSeq" id="WP_171558969.1">
    <property type="nucleotide sequence ID" value="NZ_JABFCS010000001.1"/>
</dbReference>
<dbReference type="Proteomes" id="UP000552954">
    <property type="component" value="Unassembled WGS sequence"/>
</dbReference>
<proteinExistence type="predicted"/>
<sequence length="102" mass="11272">MDSINAGDAGPINLSDLTFRAKIDFVTVRTPGKVQLRKLLGKPRWARSEHYKKLTIHDAAPEDVRVLVQDLANPASPNWKSPSTSATSPLFRQSSAVRSSMR</sequence>